<dbReference type="SUPFAM" id="SSF56925">
    <property type="entry name" value="OMPA-like"/>
    <property type="match status" value="1"/>
</dbReference>
<dbReference type="InterPro" id="IPR011250">
    <property type="entry name" value="OMP/PagP_B-barrel"/>
</dbReference>
<evidence type="ECO:0000313" key="3">
    <source>
        <dbReference type="Proteomes" id="UP000294841"/>
    </source>
</evidence>
<dbReference type="GO" id="GO:0019867">
    <property type="term" value="C:outer membrane"/>
    <property type="evidence" value="ECO:0007669"/>
    <property type="project" value="InterPro"/>
</dbReference>
<organism evidence="2 3">
    <name type="scientific">Bisgaardia hudsonensis</name>
    <dbReference type="NCBI Taxonomy" id="109472"/>
    <lineage>
        <taxon>Bacteria</taxon>
        <taxon>Pseudomonadati</taxon>
        <taxon>Pseudomonadota</taxon>
        <taxon>Gammaproteobacteria</taxon>
        <taxon>Pasteurellales</taxon>
        <taxon>Pasteurellaceae</taxon>
        <taxon>Bisgaardia</taxon>
    </lineage>
</organism>
<dbReference type="EMBL" id="SLXI01000001">
    <property type="protein sequence ID" value="TCP14261.1"/>
    <property type="molecule type" value="Genomic_DNA"/>
</dbReference>
<name>A0A4R2N312_9PAST</name>
<dbReference type="AlphaFoldDB" id="A0A4R2N312"/>
<feature type="chain" id="PRO_5020995636" evidence="1">
    <location>
        <begin position="22"/>
        <end position="162"/>
    </location>
</feature>
<dbReference type="GO" id="GO:0055085">
    <property type="term" value="P:transmembrane transport"/>
    <property type="evidence" value="ECO:0007669"/>
    <property type="project" value="TreeGrafter"/>
</dbReference>
<dbReference type="Gene3D" id="2.40.160.20">
    <property type="match status" value="1"/>
</dbReference>
<sequence length="162" mass="17205">MKKTILALGMAAALATGSVMAHEAGSVIVRGGGVLAAVKAKSTTKVGPEVRLDVNHNAQLGLTASYMFTDNWGIELLGATPFSHRVSAVVPALGNNGNLGDVVKVKHLPPSLYVQYYFLNKDSGSRPYVGTGLSYTRFFGSKELTPAVHDLSVKKQFFYSSS</sequence>
<evidence type="ECO:0000256" key="1">
    <source>
        <dbReference type="SAM" id="SignalP"/>
    </source>
</evidence>
<keyword evidence="3" id="KW-1185">Reference proteome</keyword>
<feature type="signal peptide" evidence="1">
    <location>
        <begin position="1"/>
        <end position="21"/>
    </location>
</feature>
<dbReference type="InterPro" id="IPR005618">
    <property type="entry name" value="OMPW"/>
</dbReference>
<dbReference type="Pfam" id="PF03922">
    <property type="entry name" value="OmpW"/>
    <property type="match status" value="1"/>
</dbReference>
<dbReference type="Proteomes" id="UP000294841">
    <property type="component" value="Unassembled WGS sequence"/>
</dbReference>
<accession>A0A4R2N312</accession>
<dbReference type="PANTHER" id="PTHR36920">
    <property type="match status" value="1"/>
</dbReference>
<comment type="caution">
    <text evidence="2">The sequence shown here is derived from an EMBL/GenBank/DDBJ whole genome shotgun (WGS) entry which is preliminary data.</text>
</comment>
<proteinExistence type="predicted"/>
<protein>
    <submittedName>
        <fullName evidence="2">Outer membrane protein</fullName>
    </submittedName>
</protein>
<dbReference type="PANTHER" id="PTHR36920:SF1">
    <property type="entry name" value="OUTER MEMBRANE PROTEIN W"/>
    <property type="match status" value="1"/>
</dbReference>
<reference evidence="2 3" key="1">
    <citation type="submission" date="2019-03" db="EMBL/GenBank/DDBJ databases">
        <title>Genomic Encyclopedia of Type Strains, Phase IV (KMG-IV): sequencing the most valuable type-strain genomes for metagenomic binning, comparative biology and taxonomic classification.</title>
        <authorList>
            <person name="Goeker M."/>
        </authorList>
    </citation>
    <scope>NUCLEOTIDE SEQUENCE [LARGE SCALE GENOMIC DNA]</scope>
    <source>
        <strain evidence="2 3">DSM 28231</strain>
    </source>
</reference>
<evidence type="ECO:0000313" key="2">
    <source>
        <dbReference type="EMBL" id="TCP14261.1"/>
    </source>
</evidence>
<gene>
    <name evidence="2" type="ORF">EV697_101400</name>
</gene>
<keyword evidence="1" id="KW-0732">Signal</keyword>